<dbReference type="SUPFAM" id="SSF55455">
    <property type="entry name" value="SRF-like"/>
    <property type="match status" value="1"/>
</dbReference>
<protein>
    <recommendedName>
        <fullName evidence="6">MADS-box domain-containing protein</fullName>
    </recommendedName>
</protein>
<evidence type="ECO:0000313" key="8">
    <source>
        <dbReference type="Proteomes" id="UP001177140"/>
    </source>
</evidence>
<evidence type="ECO:0000313" key="7">
    <source>
        <dbReference type="EMBL" id="MCL7039585.1"/>
    </source>
</evidence>
<evidence type="ECO:0000256" key="5">
    <source>
        <dbReference type="ARBA" id="ARBA00023242"/>
    </source>
</evidence>
<dbReference type="SMART" id="SM00432">
    <property type="entry name" value="MADS"/>
    <property type="match status" value="1"/>
</dbReference>
<dbReference type="GO" id="GO:0046983">
    <property type="term" value="F:protein dimerization activity"/>
    <property type="evidence" value="ECO:0007669"/>
    <property type="project" value="InterPro"/>
</dbReference>
<proteinExistence type="predicted"/>
<comment type="caution">
    <text evidence="7">The sequence shown here is derived from an EMBL/GenBank/DDBJ whole genome shotgun (WGS) entry which is preliminary data.</text>
</comment>
<keyword evidence="4" id="KW-0804">Transcription</keyword>
<dbReference type="PANTHER" id="PTHR48019">
    <property type="entry name" value="SERUM RESPONSE FACTOR HOMOLOG"/>
    <property type="match status" value="1"/>
</dbReference>
<evidence type="ECO:0000259" key="6">
    <source>
        <dbReference type="PROSITE" id="PS50066"/>
    </source>
</evidence>
<evidence type="ECO:0000256" key="3">
    <source>
        <dbReference type="ARBA" id="ARBA00023125"/>
    </source>
</evidence>
<dbReference type="InterPro" id="IPR033896">
    <property type="entry name" value="MEF2-like_N"/>
</dbReference>
<accession>A0AA42AS68</accession>
<feature type="domain" description="MADS-box" evidence="6">
    <location>
        <begin position="1"/>
        <end position="60"/>
    </location>
</feature>
<dbReference type="GO" id="GO:0000977">
    <property type="term" value="F:RNA polymerase II transcription regulatory region sequence-specific DNA binding"/>
    <property type="evidence" value="ECO:0007669"/>
    <property type="project" value="InterPro"/>
</dbReference>
<organism evidence="7 8">
    <name type="scientific">Papaver nudicaule</name>
    <name type="common">Iceland poppy</name>
    <dbReference type="NCBI Taxonomy" id="74823"/>
    <lineage>
        <taxon>Eukaryota</taxon>
        <taxon>Viridiplantae</taxon>
        <taxon>Streptophyta</taxon>
        <taxon>Embryophyta</taxon>
        <taxon>Tracheophyta</taxon>
        <taxon>Spermatophyta</taxon>
        <taxon>Magnoliopsida</taxon>
        <taxon>Ranunculales</taxon>
        <taxon>Papaveraceae</taxon>
        <taxon>Papaveroideae</taxon>
        <taxon>Papaver</taxon>
    </lineage>
</organism>
<dbReference type="PRINTS" id="PR00404">
    <property type="entry name" value="MADSDOMAIN"/>
</dbReference>
<dbReference type="GO" id="GO:0005634">
    <property type="term" value="C:nucleus"/>
    <property type="evidence" value="ECO:0007669"/>
    <property type="project" value="UniProtKB-SubCell"/>
</dbReference>
<dbReference type="InterPro" id="IPR036879">
    <property type="entry name" value="TF_MADSbox_sf"/>
</dbReference>
<dbReference type="GO" id="GO:0045944">
    <property type="term" value="P:positive regulation of transcription by RNA polymerase II"/>
    <property type="evidence" value="ECO:0007669"/>
    <property type="project" value="InterPro"/>
</dbReference>
<evidence type="ECO:0000256" key="4">
    <source>
        <dbReference type="ARBA" id="ARBA00023163"/>
    </source>
</evidence>
<gene>
    <name evidence="7" type="ORF">MKW94_023639</name>
</gene>
<evidence type="ECO:0000256" key="2">
    <source>
        <dbReference type="ARBA" id="ARBA00023015"/>
    </source>
</evidence>
<dbReference type="Pfam" id="PF00319">
    <property type="entry name" value="SRF-TF"/>
    <property type="match status" value="1"/>
</dbReference>
<keyword evidence="2" id="KW-0805">Transcription regulation</keyword>
<name>A0AA42AS68_PAPNU</name>
<dbReference type="InterPro" id="IPR002100">
    <property type="entry name" value="TF_MADSbox"/>
</dbReference>
<evidence type="ECO:0000256" key="1">
    <source>
        <dbReference type="ARBA" id="ARBA00004123"/>
    </source>
</evidence>
<dbReference type="AlphaFoldDB" id="A0AA42AS68"/>
<sequence>MGRNIEIKYIEDSTKRQVTYCKRKKGILKKARELAILSDAQICLTMFSSTGKLAEYVSPSTTMKEIFDRYQRENHVDLWEAQYEVISTPISLFLYALQEELKTQQEIGSRLKMEIRQRRGQDDFSELSIEELSGLKENLAKSLETVRDWKSNYGSASPTTGLFIDGGGIDCKSSEITFQQLDPSHTDLHNEAGAA</sequence>
<dbReference type="Proteomes" id="UP001177140">
    <property type="component" value="Unassembled WGS sequence"/>
</dbReference>
<keyword evidence="5" id="KW-0539">Nucleus</keyword>
<keyword evidence="8" id="KW-1185">Reference proteome</keyword>
<dbReference type="InterPro" id="IPR050142">
    <property type="entry name" value="MADS-box/MEF2_TF"/>
</dbReference>
<keyword evidence="3" id="KW-0238">DNA-binding</keyword>
<comment type="subcellular location">
    <subcellularLocation>
        <location evidence="1">Nucleus</location>
    </subcellularLocation>
</comment>
<reference evidence="7" key="1">
    <citation type="submission" date="2022-03" db="EMBL/GenBank/DDBJ databases">
        <title>A functionally conserved STORR gene fusion in Papaver species that diverged 16.8 million years ago.</title>
        <authorList>
            <person name="Catania T."/>
        </authorList>
    </citation>
    <scope>NUCLEOTIDE SEQUENCE</scope>
    <source>
        <strain evidence="7">S-191538</strain>
    </source>
</reference>
<dbReference type="Gene3D" id="3.40.1810.10">
    <property type="entry name" value="Transcription factor, MADS-box"/>
    <property type="match status" value="1"/>
</dbReference>
<dbReference type="CDD" id="cd00265">
    <property type="entry name" value="MADS_MEF2_like"/>
    <property type="match status" value="1"/>
</dbReference>
<dbReference type="PROSITE" id="PS50066">
    <property type="entry name" value="MADS_BOX_2"/>
    <property type="match status" value="1"/>
</dbReference>
<dbReference type="EMBL" id="JAJJMA010202925">
    <property type="protein sequence ID" value="MCL7039585.1"/>
    <property type="molecule type" value="Genomic_DNA"/>
</dbReference>